<proteinExistence type="predicted"/>
<protein>
    <submittedName>
        <fullName evidence="1">Uncharacterized protein</fullName>
    </submittedName>
</protein>
<dbReference type="EMBL" id="MT631275">
    <property type="protein sequence ID" value="QNO47793.1"/>
    <property type="molecule type" value="Genomic_DNA"/>
</dbReference>
<accession>A0A7G9YIF9</accession>
<organism evidence="1">
    <name type="scientific">Candidatus Methanogaster sp. ANME-2c ERB4</name>
    <dbReference type="NCBI Taxonomy" id="2759911"/>
    <lineage>
        <taxon>Archaea</taxon>
        <taxon>Methanobacteriati</taxon>
        <taxon>Methanobacteriota</taxon>
        <taxon>Stenosarchaea group</taxon>
        <taxon>Methanomicrobia</taxon>
        <taxon>Methanosarcinales</taxon>
        <taxon>ANME-2 cluster</taxon>
        <taxon>Candidatus Methanogasteraceae</taxon>
        <taxon>Candidatus Methanogaster</taxon>
    </lineage>
</organism>
<sequence length="117" mass="13071">MNIRDVCPGSSVQEDVLGFCVNSDIVMAGDDHCAVHIQYSDTGNPDISQYRVSHPPVSLLHPRDTILAFIHRIAERVSCCQHFDGLSVPCKNRLDMIRSRLRSGRQVVVNLLLCDLL</sequence>
<dbReference type="AlphaFoldDB" id="A0A7G9YIF9"/>
<name>A0A7G9YIF9_9EURY</name>
<evidence type="ECO:0000313" key="1">
    <source>
        <dbReference type="EMBL" id="QNO47793.1"/>
    </source>
</evidence>
<reference evidence="1" key="1">
    <citation type="submission" date="2020-06" db="EMBL/GenBank/DDBJ databases">
        <title>Unique genomic features of the anaerobic methanotrophic archaea.</title>
        <authorList>
            <person name="Chadwick G.L."/>
            <person name="Skennerton C.T."/>
            <person name="Laso-Perez R."/>
            <person name="Leu A.O."/>
            <person name="Speth D.R."/>
            <person name="Yu H."/>
            <person name="Morgan-Lang C."/>
            <person name="Hatzenpichler R."/>
            <person name="Goudeau D."/>
            <person name="Malmstrom R."/>
            <person name="Brazelton W.J."/>
            <person name="Woyke T."/>
            <person name="Hallam S.J."/>
            <person name="Tyson G.W."/>
            <person name="Wegener G."/>
            <person name="Boetius A."/>
            <person name="Orphan V."/>
        </authorList>
    </citation>
    <scope>NUCLEOTIDE SEQUENCE</scope>
</reference>
<gene>
    <name evidence="1" type="ORF">JAAPLFGJ_00001</name>
</gene>